<feature type="compositionally biased region" description="Low complexity" evidence="7">
    <location>
        <begin position="282"/>
        <end position="307"/>
    </location>
</feature>
<keyword evidence="2 6" id="KW-0863">Zinc-finger</keyword>
<dbReference type="InterPro" id="IPR000949">
    <property type="entry name" value="ELM2_dom"/>
</dbReference>
<comment type="caution">
    <text evidence="14">The sequence shown here is derived from an EMBL/GenBank/DDBJ whole genome shotgun (WGS) entry which is preliminary data.</text>
</comment>
<dbReference type="PROSITE" id="PS50016">
    <property type="entry name" value="ZF_PHD_2"/>
    <property type="match status" value="2"/>
</dbReference>
<dbReference type="SUPFAM" id="SSF57716">
    <property type="entry name" value="Glucocorticoid receptor-like (DNA-binding domain)"/>
    <property type="match status" value="1"/>
</dbReference>
<gene>
    <name evidence="14" type="ORF">K450DRAFT_247934</name>
</gene>
<dbReference type="Pfam" id="PF13831">
    <property type="entry name" value="PHD_2"/>
    <property type="match status" value="1"/>
</dbReference>
<evidence type="ECO:0000259" key="9">
    <source>
        <dbReference type="PROSITE" id="PS50114"/>
    </source>
</evidence>
<dbReference type="SUPFAM" id="SSF46689">
    <property type="entry name" value="Homeodomain-like"/>
    <property type="match status" value="1"/>
</dbReference>
<evidence type="ECO:0000259" key="11">
    <source>
        <dbReference type="PROSITE" id="PS51156"/>
    </source>
</evidence>
<feature type="domain" description="PHD-type" evidence="8">
    <location>
        <begin position="173"/>
        <end position="225"/>
    </location>
</feature>
<dbReference type="PROSITE" id="PS51293">
    <property type="entry name" value="SANT"/>
    <property type="match status" value="1"/>
</dbReference>
<feature type="domain" description="SANT" evidence="12">
    <location>
        <begin position="536"/>
        <end position="587"/>
    </location>
</feature>
<feature type="region of interest" description="Disordered" evidence="7">
    <location>
        <begin position="381"/>
        <end position="449"/>
    </location>
</feature>
<dbReference type="InterPro" id="IPR013088">
    <property type="entry name" value="Znf_NHR/GATA"/>
</dbReference>
<dbReference type="Gene3D" id="3.30.50.10">
    <property type="entry name" value="Erythroid Transcription Factor GATA-1, subunit A"/>
    <property type="match status" value="1"/>
</dbReference>
<dbReference type="Gene3D" id="1.10.10.60">
    <property type="entry name" value="Homeodomain-like"/>
    <property type="match status" value="1"/>
</dbReference>
<accession>A0AAD5E7M9</accession>
<dbReference type="InterPro" id="IPR001005">
    <property type="entry name" value="SANT/Myb"/>
</dbReference>
<evidence type="ECO:0000313" key="14">
    <source>
        <dbReference type="EMBL" id="KAI8578247.1"/>
    </source>
</evidence>
<feature type="compositionally biased region" description="Polar residues" evidence="7">
    <location>
        <begin position="261"/>
        <end position="275"/>
    </location>
</feature>
<evidence type="ECO:0000259" key="10">
    <source>
        <dbReference type="PROSITE" id="PS51038"/>
    </source>
</evidence>
<protein>
    <submittedName>
        <fullName evidence="14">Uncharacterized protein</fullName>
    </submittedName>
</protein>
<evidence type="ECO:0000313" key="15">
    <source>
        <dbReference type="Proteomes" id="UP001206595"/>
    </source>
</evidence>
<dbReference type="AlphaFoldDB" id="A0AAD5E7M9"/>
<feature type="compositionally biased region" description="Low complexity" evidence="7">
    <location>
        <begin position="246"/>
        <end position="259"/>
    </location>
</feature>
<evidence type="ECO:0000256" key="1">
    <source>
        <dbReference type="ARBA" id="ARBA00022723"/>
    </source>
</evidence>
<evidence type="ECO:0000256" key="5">
    <source>
        <dbReference type="ARBA" id="ARBA00023242"/>
    </source>
</evidence>
<dbReference type="InterPro" id="IPR000679">
    <property type="entry name" value="Znf_GATA"/>
</dbReference>
<reference evidence="14" key="1">
    <citation type="submission" date="2021-06" db="EMBL/GenBank/DDBJ databases">
        <authorList>
            <consortium name="DOE Joint Genome Institute"/>
            <person name="Mondo S.J."/>
            <person name="Amses K.R."/>
            <person name="Simmons D.R."/>
            <person name="Longcore J.E."/>
            <person name="Seto K."/>
            <person name="Alves G.H."/>
            <person name="Bonds A.E."/>
            <person name="Quandt C.A."/>
            <person name="Davis W.J."/>
            <person name="Chang Y."/>
            <person name="Letcher P.M."/>
            <person name="Powell M.J."/>
            <person name="Kuo A."/>
            <person name="Labutti K."/>
            <person name="Pangilinan J."/>
            <person name="Andreopoulos W."/>
            <person name="Tritt A."/>
            <person name="Riley R."/>
            <person name="Hundley H."/>
            <person name="Johnson J."/>
            <person name="Lipzen A."/>
            <person name="Barry K."/>
            <person name="Berbee M.L."/>
            <person name="Buchler N.E."/>
            <person name="Grigoriev I.V."/>
            <person name="Spatafora J.W."/>
            <person name="Stajich J.E."/>
            <person name="James T.Y."/>
        </authorList>
    </citation>
    <scope>NUCLEOTIDE SEQUENCE</scope>
    <source>
        <strain evidence="14">AG</strain>
    </source>
</reference>
<dbReference type="InterPro" id="IPR034732">
    <property type="entry name" value="EPHD"/>
</dbReference>
<keyword evidence="4" id="KW-0238">DNA-binding</keyword>
<dbReference type="InterPro" id="IPR019787">
    <property type="entry name" value="Znf_PHD-finger"/>
</dbReference>
<evidence type="ECO:0000256" key="7">
    <source>
        <dbReference type="SAM" id="MobiDB-lite"/>
    </source>
</evidence>
<dbReference type="Pfam" id="PF00628">
    <property type="entry name" value="PHD"/>
    <property type="match status" value="1"/>
</dbReference>
<dbReference type="InterPro" id="IPR029617">
    <property type="entry name" value="Snt2"/>
</dbReference>
<keyword evidence="15" id="KW-1185">Reference proteome</keyword>
<keyword evidence="3" id="KW-0862">Zinc</keyword>
<evidence type="ECO:0000259" key="8">
    <source>
        <dbReference type="PROSITE" id="PS50016"/>
    </source>
</evidence>
<evidence type="ECO:0000256" key="3">
    <source>
        <dbReference type="ARBA" id="ARBA00022833"/>
    </source>
</evidence>
<feature type="domain" description="PHD-type" evidence="13">
    <location>
        <begin position="812"/>
        <end position="922"/>
    </location>
</feature>
<dbReference type="InterPro" id="IPR001025">
    <property type="entry name" value="BAH_dom"/>
</dbReference>
<dbReference type="GO" id="GO:0006355">
    <property type="term" value="P:regulation of DNA-templated transcription"/>
    <property type="evidence" value="ECO:0007669"/>
    <property type="project" value="InterPro"/>
</dbReference>
<dbReference type="InterPro" id="IPR001965">
    <property type="entry name" value="Znf_PHD"/>
</dbReference>
<dbReference type="CDD" id="cd15497">
    <property type="entry name" value="PHD1_Snt2p_like"/>
    <property type="match status" value="1"/>
</dbReference>
<evidence type="ECO:0000259" key="13">
    <source>
        <dbReference type="PROSITE" id="PS51805"/>
    </source>
</evidence>
<evidence type="ECO:0000256" key="2">
    <source>
        <dbReference type="ARBA" id="ARBA00022771"/>
    </source>
</evidence>
<evidence type="ECO:0000259" key="12">
    <source>
        <dbReference type="PROSITE" id="PS51293"/>
    </source>
</evidence>
<dbReference type="InterPro" id="IPR043151">
    <property type="entry name" value="BAH_sf"/>
</dbReference>
<organism evidence="14 15">
    <name type="scientific">Umbelopsis ramanniana AG</name>
    <dbReference type="NCBI Taxonomy" id="1314678"/>
    <lineage>
        <taxon>Eukaryota</taxon>
        <taxon>Fungi</taxon>
        <taxon>Fungi incertae sedis</taxon>
        <taxon>Mucoromycota</taxon>
        <taxon>Mucoromycotina</taxon>
        <taxon>Umbelopsidomycetes</taxon>
        <taxon>Umbelopsidales</taxon>
        <taxon>Umbelopsidaceae</taxon>
        <taxon>Umbelopsis</taxon>
    </lineage>
</organism>
<name>A0AAD5E7M9_UMBRA</name>
<dbReference type="InterPro" id="IPR017884">
    <property type="entry name" value="SANT_dom"/>
</dbReference>
<feature type="region of interest" description="Disordered" evidence="7">
    <location>
        <begin position="616"/>
        <end position="649"/>
    </location>
</feature>
<dbReference type="GO" id="GO:0048189">
    <property type="term" value="C:Lid2 complex"/>
    <property type="evidence" value="ECO:0007669"/>
    <property type="project" value="TreeGrafter"/>
</dbReference>
<dbReference type="PROSITE" id="PS51038">
    <property type="entry name" value="BAH"/>
    <property type="match status" value="1"/>
</dbReference>
<reference evidence="14" key="2">
    <citation type="journal article" date="2022" name="Proc. Natl. Acad. Sci. U.S.A.">
        <title>Diploid-dominant life cycles characterize the early evolution of Fungi.</title>
        <authorList>
            <person name="Amses K.R."/>
            <person name="Simmons D.R."/>
            <person name="Longcore J.E."/>
            <person name="Mondo S.J."/>
            <person name="Seto K."/>
            <person name="Jeronimo G.H."/>
            <person name="Bonds A.E."/>
            <person name="Quandt C.A."/>
            <person name="Davis W.J."/>
            <person name="Chang Y."/>
            <person name="Federici B.A."/>
            <person name="Kuo A."/>
            <person name="LaButti K."/>
            <person name="Pangilinan J."/>
            <person name="Andreopoulos W."/>
            <person name="Tritt A."/>
            <person name="Riley R."/>
            <person name="Hundley H."/>
            <person name="Johnson J."/>
            <person name="Lipzen A."/>
            <person name="Barry K."/>
            <person name="Lang B.F."/>
            <person name="Cuomo C.A."/>
            <person name="Buchler N.E."/>
            <person name="Grigoriev I.V."/>
            <person name="Spatafora J.W."/>
            <person name="Stajich J.E."/>
            <person name="James T.Y."/>
        </authorList>
    </citation>
    <scope>NUCLEOTIDE SEQUENCE</scope>
    <source>
        <strain evidence="14">AG</strain>
    </source>
</reference>
<dbReference type="SMART" id="SM00401">
    <property type="entry name" value="ZnF_GATA"/>
    <property type="match status" value="1"/>
</dbReference>
<dbReference type="Pfam" id="PF01426">
    <property type="entry name" value="BAH"/>
    <property type="match status" value="1"/>
</dbReference>
<dbReference type="PANTHER" id="PTHR47672:SF1">
    <property type="entry name" value="E3 UBIQUITIN-PROTEIN LIGASE SNT2"/>
    <property type="match status" value="1"/>
</dbReference>
<dbReference type="PROSITE" id="PS51805">
    <property type="entry name" value="EPHD"/>
    <property type="match status" value="1"/>
</dbReference>
<dbReference type="GO" id="GO:0008270">
    <property type="term" value="F:zinc ion binding"/>
    <property type="evidence" value="ECO:0007669"/>
    <property type="project" value="UniProtKB-KW"/>
</dbReference>
<dbReference type="GO" id="GO:0004842">
    <property type="term" value="F:ubiquitin-protein transferase activity"/>
    <property type="evidence" value="ECO:0007669"/>
    <property type="project" value="TreeGrafter"/>
</dbReference>
<dbReference type="InterPro" id="IPR013083">
    <property type="entry name" value="Znf_RING/FYVE/PHD"/>
</dbReference>
<dbReference type="Gene3D" id="2.30.30.490">
    <property type="match status" value="1"/>
</dbReference>
<dbReference type="GO" id="GO:0036205">
    <property type="term" value="P:histone catabolic process"/>
    <property type="evidence" value="ECO:0007669"/>
    <property type="project" value="TreeGrafter"/>
</dbReference>
<sequence>MTDPKTSAISRATLSDGTTVQVNDHVYLAPEHLGEPFYIGRIMEFTNSPKRRGLQARIAWYNRPKDVVNRKVYDPCLLIATMHSDLNPVSSIRGKCRVVHKDYIDKSELEKYRTQPDSFYYNQLYDRYIQRVYDVVPCESVQNVPKDIQDALMDHYQFIVVEQGKAAELTDTRRVCCVCHGWCASADSVKCSSCQNNYHMTCVNPPLARKPSKGFAWQCAVCFKKDPKNSSLPSPMLHKDRERRSTSPAAASSRSPANSDMADSTSSQPPKTTAMNKLRPIQTRTTRSQTESRTGTPSGPTSPITAGHKQTAVNGIKSGGISSKMIISSGRRRDPHKIHTTHMWPFRYFGIHTNVKDILDADDRIYPRARSRIGPKYQATVAEWDPETESEVFDAAQSRAHIEDTPMPRVTSNRGGRGRRRRGRISDRKDPSGSPNSQGSDIKLELPDKPDDFEQTETAVSRGGSDTVIPYFVRPTSFTDEQVDNYMEDVCALPDLPLPSYSSDLLDRAILELQQSDFDADKAIDAVKHLTRDDFDFLEEWTPEDIAAFEDGIRSFGHELHSVSSKVPKRSMAQIVRFFYKWKKTDRYEPVYSEWTKIYKPNKKFRRRGLSVPEITSADASSTELSDSDSDDNEEGKEDPTIVSSKSSIGHECMNCGTDESVIWRRAPGDTDKRRKMHRYVLCDDCGIYWLKYGTMKQIIDASIVRRGRGRPANFVDPAATKTLGKRKRMMETPSSRKTWGDGRKRVRTPTPPPPSACSVCNVMPPDDKLLTCKECGISVHSDCYGSNIPANPAKWSCDTCVNTKTPTVSTTYKCVLCSEPTTVQRQALKKTSGYNWAHVICTTFIPEVKFASTALLSPVECIDRIHSNEWRQTCTICQVHKGACVACSECRKPVHVRCAQNADFTLGFEMVPVKSESHQQKTIPAGTFKDSHLHGQMVPSIWCKEHDVSRRKIVHLTDRDVNDKAAIMVYAEVYKKCEATSTGAMRKSSLISSANSIVDGTNSLRLFGQDAVDGSESPTTNSFRVVLRTANGQKPASQWPPPTEAPKHTCSKCGVSSSPIWWSIHDKTSLVGFGWFHLR</sequence>
<evidence type="ECO:0000256" key="4">
    <source>
        <dbReference type="ARBA" id="ARBA00023125"/>
    </source>
</evidence>
<evidence type="ECO:0000256" key="6">
    <source>
        <dbReference type="PROSITE-ProRule" id="PRU00094"/>
    </source>
</evidence>
<dbReference type="SMART" id="SM00717">
    <property type="entry name" value="SANT"/>
    <property type="match status" value="1"/>
</dbReference>
<keyword evidence="5" id="KW-0539">Nucleus</keyword>
<feature type="compositionally biased region" description="Acidic residues" evidence="7">
    <location>
        <begin position="626"/>
        <end position="637"/>
    </location>
</feature>
<dbReference type="PROSITE" id="PS51156">
    <property type="entry name" value="ELM2"/>
    <property type="match status" value="1"/>
</dbReference>
<dbReference type="InterPro" id="IPR011011">
    <property type="entry name" value="Znf_FYVE_PHD"/>
</dbReference>
<dbReference type="GeneID" id="75915494"/>
<dbReference type="EMBL" id="MU620931">
    <property type="protein sequence ID" value="KAI8578247.1"/>
    <property type="molecule type" value="Genomic_DNA"/>
</dbReference>
<dbReference type="Proteomes" id="UP001206595">
    <property type="component" value="Unassembled WGS sequence"/>
</dbReference>
<feature type="region of interest" description="Disordered" evidence="7">
    <location>
        <begin position="725"/>
        <end position="751"/>
    </location>
</feature>
<dbReference type="Pfam" id="PF13832">
    <property type="entry name" value="zf-HC5HC2H_2"/>
    <property type="match status" value="1"/>
</dbReference>
<dbReference type="InterPro" id="IPR009057">
    <property type="entry name" value="Homeodomain-like_sf"/>
</dbReference>
<dbReference type="Pfam" id="PF00249">
    <property type="entry name" value="Myb_DNA-binding"/>
    <property type="match status" value="1"/>
</dbReference>
<dbReference type="SUPFAM" id="SSF57903">
    <property type="entry name" value="FYVE/PHD zinc finger"/>
    <property type="match status" value="2"/>
</dbReference>
<dbReference type="PROSITE" id="PS50114">
    <property type="entry name" value="GATA_ZN_FINGER_2"/>
    <property type="match status" value="1"/>
</dbReference>
<dbReference type="SMART" id="SM00439">
    <property type="entry name" value="BAH"/>
    <property type="match status" value="1"/>
</dbReference>
<dbReference type="GO" id="GO:0003682">
    <property type="term" value="F:chromatin binding"/>
    <property type="evidence" value="ECO:0007669"/>
    <property type="project" value="InterPro"/>
</dbReference>
<dbReference type="FunFam" id="1.10.10.60:FF:000012">
    <property type="entry name" value="Metastasis-associated 1 family, member 3"/>
    <property type="match status" value="1"/>
</dbReference>
<dbReference type="SMART" id="SM00249">
    <property type="entry name" value="PHD"/>
    <property type="match status" value="3"/>
</dbReference>
<dbReference type="Gene3D" id="3.30.40.10">
    <property type="entry name" value="Zinc/RING finger domain, C3HC4 (zinc finger)"/>
    <property type="match status" value="2"/>
</dbReference>
<dbReference type="RefSeq" id="XP_051443251.1">
    <property type="nucleotide sequence ID" value="XM_051590150.1"/>
</dbReference>
<feature type="domain" description="ELM2" evidence="11">
    <location>
        <begin position="369"/>
        <end position="531"/>
    </location>
</feature>
<feature type="domain" description="GATA-type" evidence="9">
    <location>
        <begin position="647"/>
        <end position="709"/>
    </location>
</feature>
<feature type="region of interest" description="Disordered" evidence="7">
    <location>
        <begin position="230"/>
        <end position="319"/>
    </location>
</feature>
<dbReference type="PANTHER" id="PTHR47672">
    <property type="entry name" value="E3 UBIQUITIN-PROTEIN LIGASE SNT2"/>
    <property type="match status" value="1"/>
</dbReference>
<keyword evidence="1" id="KW-0479">Metal-binding</keyword>
<dbReference type="CDD" id="cd00202">
    <property type="entry name" value="ZnF_GATA"/>
    <property type="match status" value="1"/>
</dbReference>
<feature type="domain" description="PHD-type" evidence="8">
    <location>
        <begin position="755"/>
        <end position="804"/>
    </location>
</feature>
<proteinExistence type="predicted"/>
<dbReference type="GO" id="GO:0043565">
    <property type="term" value="F:sequence-specific DNA binding"/>
    <property type="evidence" value="ECO:0007669"/>
    <property type="project" value="InterPro"/>
</dbReference>
<feature type="domain" description="BAH" evidence="10">
    <location>
        <begin position="18"/>
        <end position="136"/>
    </location>
</feature>